<evidence type="ECO:0000313" key="3">
    <source>
        <dbReference type="Proteomes" id="UP001218188"/>
    </source>
</evidence>
<dbReference type="Proteomes" id="UP001218188">
    <property type="component" value="Unassembled WGS sequence"/>
</dbReference>
<accession>A0AAD6S5S6</accession>
<feature type="region of interest" description="Disordered" evidence="1">
    <location>
        <begin position="67"/>
        <end position="118"/>
    </location>
</feature>
<evidence type="ECO:0000313" key="2">
    <source>
        <dbReference type="EMBL" id="KAJ7020988.1"/>
    </source>
</evidence>
<proteinExistence type="predicted"/>
<gene>
    <name evidence="2" type="ORF">C8F04DRAFT_1274305</name>
</gene>
<organism evidence="2 3">
    <name type="scientific">Mycena alexandri</name>
    <dbReference type="NCBI Taxonomy" id="1745969"/>
    <lineage>
        <taxon>Eukaryota</taxon>
        <taxon>Fungi</taxon>
        <taxon>Dikarya</taxon>
        <taxon>Basidiomycota</taxon>
        <taxon>Agaricomycotina</taxon>
        <taxon>Agaricomycetes</taxon>
        <taxon>Agaricomycetidae</taxon>
        <taxon>Agaricales</taxon>
        <taxon>Marasmiineae</taxon>
        <taxon>Mycenaceae</taxon>
        <taxon>Mycena</taxon>
    </lineage>
</organism>
<reference evidence="2" key="1">
    <citation type="submission" date="2023-03" db="EMBL/GenBank/DDBJ databases">
        <title>Massive genome expansion in bonnet fungi (Mycena s.s.) driven by repeated elements and novel gene families across ecological guilds.</title>
        <authorList>
            <consortium name="Lawrence Berkeley National Laboratory"/>
            <person name="Harder C.B."/>
            <person name="Miyauchi S."/>
            <person name="Viragh M."/>
            <person name="Kuo A."/>
            <person name="Thoen E."/>
            <person name="Andreopoulos B."/>
            <person name="Lu D."/>
            <person name="Skrede I."/>
            <person name="Drula E."/>
            <person name="Henrissat B."/>
            <person name="Morin E."/>
            <person name="Kohler A."/>
            <person name="Barry K."/>
            <person name="LaButti K."/>
            <person name="Morin E."/>
            <person name="Salamov A."/>
            <person name="Lipzen A."/>
            <person name="Mereny Z."/>
            <person name="Hegedus B."/>
            <person name="Baldrian P."/>
            <person name="Stursova M."/>
            <person name="Weitz H."/>
            <person name="Taylor A."/>
            <person name="Grigoriev I.V."/>
            <person name="Nagy L.G."/>
            <person name="Martin F."/>
            <person name="Kauserud H."/>
        </authorList>
    </citation>
    <scope>NUCLEOTIDE SEQUENCE</scope>
    <source>
        <strain evidence="2">CBHHK200</strain>
    </source>
</reference>
<protein>
    <submittedName>
        <fullName evidence="2">Uncharacterized protein</fullName>
    </submittedName>
</protein>
<dbReference type="AlphaFoldDB" id="A0AAD6S5S6"/>
<dbReference type="EMBL" id="JARJCM010000245">
    <property type="protein sequence ID" value="KAJ7020988.1"/>
    <property type="molecule type" value="Genomic_DNA"/>
</dbReference>
<comment type="caution">
    <text evidence="2">The sequence shown here is derived from an EMBL/GenBank/DDBJ whole genome shotgun (WGS) entry which is preliminary data.</text>
</comment>
<feature type="compositionally biased region" description="Pro residues" evidence="1">
    <location>
        <begin position="87"/>
        <end position="96"/>
    </location>
</feature>
<keyword evidence="3" id="KW-1185">Reference proteome</keyword>
<sequence length="133" mass="14969">MPSRRFQRITASALRASLFFHIVGSVGMPDSQRRRLRRVFVGSPPLQANALQTRDLDTLLREDHEALGHVDSEWPSPGPLDGVDEVWPPPSPPPPDLWNEVDEENAPPKETQPLRFLVANANPPRYAAKYSVR</sequence>
<name>A0AAD6S5S6_9AGAR</name>
<evidence type="ECO:0000256" key="1">
    <source>
        <dbReference type="SAM" id="MobiDB-lite"/>
    </source>
</evidence>